<keyword evidence="4" id="KW-0862">Zinc</keyword>
<dbReference type="InterPro" id="IPR001878">
    <property type="entry name" value="Znf_CCHC"/>
</dbReference>
<dbReference type="InterPro" id="IPR054722">
    <property type="entry name" value="PolX-like_BBD"/>
</dbReference>
<dbReference type="InterPro" id="IPR005174">
    <property type="entry name" value="KIB1-4_b-propeller"/>
</dbReference>
<dbReference type="CDD" id="cd09272">
    <property type="entry name" value="RNase_HI_RT_Ty1"/>
    <property type="match status" value="1"/>
</dbReference>
<feature type="region of interest" description="Disordered" evidence="5">
    <location>
        <begin position="763"/>
        <end position="785"/>
    </location>
</feature>
<dbReference type="EMBL" id="JAEFBK010000009">
    <property type="protein sequence ID" value="KAG7567855.1"/>
    <property type="molecule type" value="Genomic_DNA"/>
</dbReference>
<dbReference type="GO" id="GO:0015074">
    <property type="term" value="P:DNA integration"/>
    <property type="evidence" value="ECO:0007669"/>
    <property type="project" value="InterPro"/>
</dbReference>
<dbReference type="Pfam" id="PF00665">
    <property type="entry name" value="rve"/>
    <property type="match status" value="1"/>
</dbReference>
<dbReference type="Pfam" id="PF22936">
    <property type="entry name" value="Pol_BBD"/>
    <property type="match status" value="1"/>
</dbReference>
<dbReference type="Pfam" id="PF07727">
    <property type="entry name" value="RVT_2"/>
    <property type="match status" value="1"/>
</dbReference>
<feature type="region of interest" description="Disordered" evidence="5">
    <location>
        <begin position="264"/>
        <end position="290"/>
    </location>
</feature>
<feature type="compositionally biased region" description="Polar residues" evidence="5">
    <location>
        <begin position="266"/>
        <end position="288"/>
    </location>
</feature>
<evidence type="ECO:0000259" key="6">
    <source>
        <dbReference type="PROSITE" id="PS50158"/>
    </source>
</evidence>
<feature type="region of interest" description="Disordered" evidence="5">
    <location>
        <begin position="223"/>
        <end position="245"/>
    </location>
</feature>
<keyword evidence="4" id="KW-0863">Zinc-finger</keyword>
<dbReference type="GO" id="GO:0006508">
    <property type="term" value="P:proteolysis"/>
    <property type="evidence" value="ECO:0007669"/>
    <property type="project" value="UniProtKB-KW"/>
</dbReference>
<feature type="domain" description="Integrase catalytic" evidence="7">
    <location>
        <begin position="497"/>
        <end position="665"/>
    </location>
</feature>
<dbReference type="PROSITE" id="PS50158">
    <property type="entry name" value="ZF_CCHC"/>
    <property type="match status" value="1"/>
</dbReference>
<keyword evidence="3" id="KW-0378">Hydrolase</keyword>
<keyword evidence="1" id="KW-0645">Protease</keyword>
<dbReference type="Proteomes" id="UP000694240">
    <property type="component" value="Chromosome 9"/>
</dbReference>
<reference evidence="8 9" key="1">
    <citation type="submission" date="2020-12" db="EMBL/GenBank/DDBJ databases">
        <title>Concerted genomic and epigenomic changes stabilize Arabidopsis allopolyploids.</title>
        <authorList>
            <person name="Chen Z."/>
        </authorList>
    </citation>
    <scope>NUCLEOTIDE SEQUENCE [LARGE SCALE GENOMIC DNA]</scope>
    <source>
        <strain evidence="8">Allo738</strain>
        <tissue evidence="8">Leaf</tissue>
    </source>
</reference>
<dbReference type="Pfam" id="PF14223">
    <property type="entry name" value="Retrotran_gag_2"/>
    <property type="match status" value="1"/>
</dbReference>
<feature type="domain" description="CCHC-type" evidence="6">
    <location>
        <begin position="252"/>
        <end position="267"/>
    </location>
</feature>
<dbReference type="SMART" id="SM00343">
    <property type="entry name" value="ZnF_C2HC"/>
    <property type="match status" value="1"/>
</dbReference>
<comment type="caution">
    <text evidence="8">The sequence shown here is derived from an EMBL/GenBank/DDBJ whole genome shotgun (WGS) entry which is preliminary data.</text>
</comment>
<proteinExistence type="predicted"/>
<dbReference type="GO" id="GO:0008270">
    <property type="term" value="F:zinc ion binding"/>
    <property type="evidence" value="ECO:0007669"/>
    <property type="project" value="UniProtKB-KW"/>
</dbReference>
<dbReference type="InterPro" id="IPR057670">
    <property type="entry name" value="SH3_retrovirus"/>
</dbReference>
<sequence>MSSARIEIEKFDGRGDYTMWKEKLMAHLDILGLSSALKEVDALVEKTSGLTLTEEEEKEEITKQEALEEKRRKARSTVVLSVTDRVLRKIKKQPTAAAMISTLDKLYMSKALPNRIYLKQKLYSFKMSENLSIEGNIDEFLHIIADLENTNVIVSDKDQAILLLMSLPKPFDQLRDTLKYGSGRTTLTLDEVINATYSKELEFGSNKKSIKGQAEVLYAKEKTEVRGRTEQRDKNNTKGQRSRSKSRSKKGCWICGEEGHFKGSCPNKNKSQTQSKGNNASKGESSNGKGHLAEATGLYVSEALSSTDIHLEDEWIMDTGCSYHMTHKREWFDDLDENAGGTVRMGNKTVARVKGVGSIRMINEAGTSVTLTNVRYVPEMDRNLLSLGTFEKAGCSFESENGILSIKSAGSVFLTGRRCDTLYLLQWRPAIGESLAVTRRQDDTVLWHRRLGHMSQKNMNLLLKKGLLDKKKVSTFETCEDCIYGRAKRIGFTLAQHDTKEKLEYVHSDLWGAPSVPLSLGKCQYFISFIDDYTRKVWVYFLKTKDEAFEKFVDWINFVENQCDKRVKTLRTDNGLEFCNRLFDEFCMSKGIQRHRTCAYTPQQNGVAERMNRTLMEKVRSMMCDSGLPKKFWAEATHTAAIIINKTPSSALNFEVPDKKWFGKAPVYSYLRRFGCIAFVHTDDGKLSPRAKKGVLIGYQTGVKGYKIWLLEERKCVVSRNVIFQENAAYKDLMQKKEAVYDEEDATPNSYLDLDLDIDEGSTSGGDNLNESVVQSPARSSPATHAIHNDDVGIQTDLSQLPPSYHLARDRTRREIRAPRRFDDEDYFAEALYTTEDGGEVEPENYREAKRDANWLKWKLAMDEEMNSQTKNHTWTVVKRPLNQKVIGSRWIFKFKMGIPGVEEPRFKARLVAKGYAQREGVDYHEIFAPVVKHVSIRILLSIVAQEDLELEQLDVKTAFLHGELKEKIYMTPPEGYESIFKEDEVCLLNKSLYGLKQAPKQWNEKFDTYMSEIGFVRSYFDSCAYMKALPGGSMVYLLLYVDDMLVAAKNKEDIVQLKEDLNRKFDMKDLGEAKRILGMEIVRNRGDGVLWLSQEGYLNKIIETYSMTEAKSALTPLGAHLKLRAATVEKQAQDEDYMKSIPYSNAVGSIMYSMLGTRPDLAYPVGMISRFMSNPDKEHWLGVKWVLRYIKGTLKTKLFYKKSSEFKIVGYCDADHGADRDKRRSITGLVFTLGGNTISWKSGLQRVVALSSTEAEYMSLTEAVKEAVWLKGLLKEFGYEQRSVEIHCDSQSAIALSKNNVHHERTKHIDIRYHYIRDVIANGDVDVVKISTEKNPADIFTKIVPVSKFQAALTFLQVKSELVCSGNPSLMWRFVKNDTVMSTQCYIEIMTPSVLVRKRNVENCFDVVHARSVCNSWRFLFTFPSCLLRPSYSIPALDEFTLESKDLCSLEKVPLFVFRVKTPTASASPFEYFLGGIGRDDHMDLPSPFQCSVKVEIPGYDSILMNMLDCQILSLGHQYRLIGWEPKDYRGVAFLPLNKEGREVEFVVILNYTNVLMVLTSAEMKWKRLENVPYAICSDLVTFRGRFYASFLSRNTFVIDPYSLEVTLLMPSPHKQLNYLVASGNDELFLVEVTIPNFEVIDFSRFTCIVSRLDEEGGKWVEVTNLGNRVFFIGHFVNVSCSAKELPDGCGLMGNTILFTNEPTFAYKYGVDTGNAGDDLNCWRSTRENSVSILNTSPVLALQVER</sequence>
<dbReference type="PANTHER" id="PTHR42648">
    <property type="entry name" value="TRANSPOSASE, PUTATIVE-RELATED"/>
    <property type="match status" value="1"/>
</dbReference>
<evidence type="ECO:0000256" key="1">
    <source>
        <dbReference type="ARBA" id="ARBA00022670"/>
    </source>
</evidence>
<evidence type="ECO:0000259" key="7">
    <source>
        <dbReference type="PROSITE" id="PS50994"/>
    </source>
</evidence>
<dbReference type="Pfam" id="PF13976">
    <property type="entry name" value="gag_pre-integrs"/>
    <property type="match status" value="1"/>
</dbReference>
<keyword evidence="2" id="KW-0479">Metal-binding</keyword>
<feature type="compositionally biased region" description="Basic and acidic residues" evidence="5">
    <location>
        <begin position="223"/>
        <end position="236"/>
    </location>
</feature>
<dbReference type="InterPro" id="IPR001584">
    <property type="entry name" value="Integrase_cat-core"/>
</dbReference>
<evidence type="ECO:0000256" key="5">
    <source>
        <dbReference type="SAM" id="MobiDB-lite"/>
    </source>
</evidence>
<dbReference type="InterPro" id="IPR025724">
    <property type="entry name" value="GAG-pre-integrase_dom"/>
</dbReference>
<feature type="compositionally biased region" description="Polar residues" evidence="5">
    <location>
        <begin position="763"/>
        <end position="783"/>
    </location>
</feature>
<dbReference type="Pfam" id="PF25597">
    <property type="entry name" value="SH3_retrovirus"/>
    <property type="match status" value="1"/>
</dbReference>
<dbReference type="InterPro" id="IPR013103">
    <property type="entry name" value="RVT_2"/>
</dbReference>
<evidence type="ECO:0000313" key="8">
    <source>
        <dbReference type="EMBL" id="KAG7567855.1"/>
    </source>
</evidence>
<organism evidence="8 9">
    <name type="scientific">Arabidopsis thaliana x Arabidopsis arenosa</name>
    <dbReference type="NCBI Taxonomy" id="1240361"/>
    <lineage>
        <taxon>Eukaryota</taxon>
        <taxon>Viridiplantae</taxon>
        <taxon>Streptophyta</taxon>
        <taxon>Embryophyta</taxon>
        <taxon>Tracheophyta</taxon>
        <taxon>Spermatophyta</taxon>
        <taxon>Magnoliopsida</taxon>
        <taxon>eudicotyledons</taxon>
        <taxon>Gunneridae</taxon>
        <taxon>Pentapetalae</taxon>
        <taxon>rosids</taxon>
        <taxon>malvids</taxon>
        <taxon>Brassicales</taxon>
        <taxon>Brassicaceae</taxon>
        <taxon>Camelineae</taxon>
        <taxon>Arabidopsis</taxon>
    </lineage>
</organism>
<evidence type="ECO:0000256" key="2">
    <source>
        <dbReference type="ARBA" id="ARBA00022723"/>
    </source>
</evidence>
<evidence type="ECO:0000256" key="4">
    <source>
        <dbReference type="PROSITE-ProRule" id="PRU00047"/>
    </source>
</evidence>
<protein>
    <submittedName>
        <fullName evidence="8">Zinc finger CCHC-type superfamily</fullName>
    </submittedName>
</protein>
<dbReference type="InterPro" id="IPR039537">
    <property type="entry name" value="Retrotran_Ty1/copia-like"/>
</dbReference>
<keyword evidence="9" id="KW-1185">Reference proteome</keyword>
<dbReference type="Pfam" id="PF03478">
    <property type="entry name" value="Beta-prop_KIB1-4"/>
    <property type="match status" value="1"/>
</dbReference>
<evidence type="ECO:0000313" key="9">
    <source>
        <dbReference type="Proteomes" id="UP000694240"/>
    </source>
</evidence>
<evidence type="ECO:0000256" key="3">
    <source>
        <dbReference type="ARBA" id="ARBA00022801"/>
    </source>
</evidence>
<gene>
    <name evidence="8" type="ORF">ISN45_Aa04g006940</name>
</gene>
<dbReference type="GO" id="GO:0003676">
    <property type="term" value="F:nucleic acid binding"/>
    <property type="evidence" value="ECO:0007669"/>
    <property type="project" value="InterPro"/>
</dbReference>
<dbReference type="GO" id="GO:0008233">
    <property type="term" value="F:peptidase activity"/>
    <property type="evidence" value="ECO:0007669"/>
    <property type="project" value="UniProtKB-KW"/>
</dbReference>
<accession>A0A8T2A5B0</accession>
<dbReference type="PANTHER" id="PTHR42648:SF28">
    <property type="entry name" value="TRANSPOSON-ENCODED PROTEIN WITH RIBONUCLEASE H-LIKE AND RETROVIRUS ZINC FINGER-LIKE DOMAINS"/>
    <property type="match status" value="1"/>
</dbReference>
<dbReference type="PROSITE" id="PS50994">
    <property type="entry name" value="INTEGRASE"/>
    <property type="match status" value="1"/>
</dbReference>
<name>A0A8T2A5B0_9BRAS</name>